<dbReference type="EMBL" id="JAHCMY010000014">
    <property type="protein sequence ID" value="MBS9525520.1"/>
    <property type="molecule type" value="Genomic_DNA"/>
</dbReference>
<comment type="caution">
    <text evidence="2">The sequence shown here is derived from an EMBL/GenBank/DDBJ whole genome shotgun (WGS) entry which is preliminary data.</text>
</comment>
<gene>
    <name evidence="2" type="ORF">KI659_16000</name>
</gene>
<dbReference type="RefSeq" id="WP_213946381.1">
    <property type="nucleotide sequence ID" value="NZ_JAHCMY010000014.1"/>
</dbReference>
<proteinExistence type="predicted"/>
<reference evidence="2 3" key="1">
    <citation type="submission" date="2021-05" db="EMBL/GenBank/DDBJ databases">
        <authorList>
            <person name="Zhang Z.D."/>
            <person name="Osman G."/>
        </authorList>
    </citation>
    <scope>NUCLEOTIDE SEQUENCE [LARGE SCALE GENOMIC DNA]</scope>
    <source>
        <strain evidence="2 3">KCTC 32217</strain>
    </source>
</reference>
<protein>
    <submittedName>
        <fullName evidence="2">Uncharacterized protein</fullName>
    </submittedName>
</protein>
<keyword evidence="3" id="KW-1185">Reference proteome</keyword>
<dbReference type="AlphaFoldDB" id="A0AAP2CKA8"/>
<dbReference type="Proteomes" id="UP001319104">
    <property type="component" value="Unassembled WGS sequence"/>
</dbReference>
<evidence type="ECO:0000313" key="2">
    <source>
        <dbReference type="EMBL" id="MBS9525520.1"/>
    </source>
</evidence>
<feature type="compositionally biased region" description="Basic and acidic residues" evidence="1">
    <location>
        <begin position="16"/>
        <end position="31"/>
    </location>
</feature>
<feature type="region of interest" description="Disordered" evidence="1">
    <location>
        <begin position="1"/>
        <end position="37"/>
    </location>
</feature>
<sequence length="79" mass="9156">MMNDDRMYSQYTDAPTEERSSREGHESKDGELPQPGKMAASQHLMLEYLVRGTWYLVPIRKYKIRSTRYNAVHSAATFG</sequence>
<name>A0AAP2CKA8_9BACT</name>
<evidence type="ECO:0000256" key="1">
    <source>
        <dbReference type="SAM" id="MobiDB-lite"/>
    </source>
</evidence>
<evidence type="ECO:0000313" key="3">
    <source>
        <dbReference type="Proteomes" id="UP001319104"/>
    </source>
</evidence>
<accession>A0AAP2CKA8</accession>
<organism evidence="2 3">
    <name type="scientific">Litoribacter ruber</name>
    <dbReference type="NCBI Taxonomy" id="702568"/>
    <lineage>
        <taxon>Bacteria</taxon>
        <taxon>Pseudomonadati</taxon>
        <taxon>Bacteroidota</taxon>
        <taxon>Cytophagia</taxon>
        <taxon>Cytophagales</taxon>
        <taxon>Cyclobacteriaceae</taxon>
        <taxon>Litoribacter</taxon>
    </lineage>
</organism>